<dbReference type="InterPro" id="IPR003593">
    <property type="entry name" value="AAA+_ATPase"/>
</dbReference>
<dbReference type="RefSeq" id="WP_068134855.1">
    <property type="nucleotide sequence ID" value="NZ_AP014924.1"/>
</dbReference>
<dbReference type="PROSITE" id="PS00211">
    <property type="entry name" value="ABC_TRANSPORTER_1"/>
    <property type="match status" value="1"/>
</dbReference>
<keyword evidence="7" id="KW-0472">Membrane</keyword>
<gene>
    <name evidence="9" type="ORF">LIP_0932</name>
</gene>
<comment type="subcellular location">
    <subcellularLocation>
        <location evidence="1">Cell membrane</location>
    </subcellularLocation>
</comment>
<dbReference type="SUPFAM" id="SSF52540">
    <property type="entry name" value="P-loop containing nucleoside triphosphate hydrolases"/>
    <property type="match status" value="1"/>
</dbReference>
<evidence type="ECO:0000256" key="5">
    <source>
        <dbReference type="ARBA" id="ARBA00022840"/>
    </source>
</evidence>
<feature type="domain" description="ABC transporter" evidence="8">
    <location>
        <begin position="2"/>
        <end position="230"/>
    </location>
</feature>
<proteinExistence type="predicted"/>
<dbReference type="InterPro" id="IPR027417">
    <property type="entry name" value="P-loop_NTPase"/>
</dbReference>
<dbReference type="SMART" id="SM00382">
    <property type="entry name" value="AAA"/>
    <property type="match status" value="1"/>
</dbReference>
<dbReference type="Gene3D" id="3.40.50.300">
    <property type="entry name" value="P-loop containing nucleotide triphosphate hydrolases"/>
    <property type="match status" value="1"/>
</dbReference>
<organism evidence="9 10">
    <name type="scientific">Limnochorda pilosa</name>
    <dbReference type="NCBI Taxonomy" id="1555112"/>
    <lineage>
        <taxon>Bacteria</taxon>
        <taxon>Bacillati</taxon>
        <taxon>Bacillota</taxon>
        <taxon>Limnochordia</taxon>
        <taxon>Limnochordales</taxon>
        <taxon>Limnochordaceae</taxon>
        <taxon>Limnochorda</taxon>
    </lineage>
</organism>
<evidence type="ECO:0000313" key="10">
    <source>
        <dbReference type="Proteomes" id="UP000065807"/>
    </source>
</evidence>
<dbReference type="GO" id="GO:0005886">
    <property type="term" value="C:plasma membrane"/>
    <property type="evidence" value="ECO:0007669"/>
    <property type="project" value="UniProtKB-SubCell"/>
</dbReference>
<dbReference type="AlphaFoldDB" id="A0A0K2SIY3"/>
<evidence type="ECO:0000256" key="3">
    <source>
        <dbReference type="ARBA" id="ARBA00022475"/>
    </source>
</evidence>
<evidence type="ECO:0000256" key="1">
    <source>
        <dbReference type="ARBA" id="ARBA00004236"/>
    </source>
</evidence>
<keyword evidence="2" id="KW-0813">Transport</keyword>
<dbReference type="KEGG" id="lpil:LIP_0932"/>
<reference evidence="10" key="1">
    <citation type="submission" date="2015-07" db="EMBL/GenBank/DDBJ databases">
        <title>Complete genome sequence and phylogenetic analysis of Limnochorda pilosa.</title>
        <authorList>
            <person name="Watanabe M."/>
            <person name="Kojima H."/>
            <person name="Fukui M."/>
        </authorList>
    </citation>
    <scope>NUCLEOTIDE SEQUENCE [LARGE SCALE GENOMIC DNA]</scope>
    <source>
        <strain evidence="10">HC45</strain>
    </source>
</reference>
<dbReference type="Pfam" id="PF00005">
    <property type="entry name" value="ABC_tran"/>
    <property type="match status" value="1"/>
</dbReference>
<dbReference type="FunFam" id="3.40.50.300:FF:000589">
    <property type="entry name" value="ABC transporter, ATP-binding subunit"/>
    <property type="match status" value="1"/>
</dbReference>
<dbReference type="InterPro" id="IPR003439">
    <property type="entry name" value="ABC_transporter-like_ATP-bd"/>
</dbReference>
<dbReference type="EMBL" id="AP014924">
    <property type="protein sequence ID" value="BAS26789.1"/>
    <property type="molecule type" value="Genomic_DNA"/>
</dbReference>
<evidence type="ECO:0000256" key="7">
    <source>
        <dbReference type="ARBA" id="ARBA00023136"/>
    </source>
</evidence>
<dbReference type="PATRIC" id="fig|1555112.3.peg.971"/>
<evidence type="ECO:0000256" key="4">
    <source>
        <dbReference type="ARBA" id="ARBA00022741"/>
    </source>
</evidence>
<dbReference type="InterPro" id="IPR017871">
    <property type="entry name" value="ABC_transporter-like_CS"/>
</dbReference>
<keyword evidence="4" id="KW-0547">Nucleotide-binding</keyword>
<reference evidence="10" key="2">
    <citation type="journal article" date="2016" name="Int. J. Syst. Evol. Microbiol.">
        <title>Complete genome sequence and cell structure of Limnochorda pilosa, a Gram-negative spore-former within the phylum Firmicutes.</title>
        <authorList>
            <person name="Watanabe M."/>
            <person name="Kojima H."/>
            <person name="Fukui M."/>
        </authorList>
    </citation>
    <scope>NUCLEOTIDE SEQUENCE [LARGE SCALE GENOMIC DNA]</scope>
    <source>
        <strain evidence="10">HC45</strain>
    </source>
</reference>
<dbReference type="GO" id="GO:0005524">
    <property type="term" value="F:ATP binding"/>
    <property type="evidence" value="ECO:0007669"/>
    <property type="project" value="UniProtKB-KW"/>
</dbReference>
<accession>A0A0K2SIY3</accession>
<keyword evidence="5 9" id="KW-0067">ATP-binding</keyword>
<sequence>MIRVAGLAYRYPGSTRDALQGVDFSVEPGEIFGFLGPSGAGKSTTQKLVIGVLRDYRGTVEVMGRDLRHFGREYYRHVGVCFELPNLYTRFTAVENLDFFSKLYDKPTQDPLRLLRLVGLEGEAHTRVGEFSKGMKMRLNFCRALLHDPEILFLDEPTSGLDPTNGRRIMEIIREQKRQGKTVFLTTHNMTVADQLCDRVAFIVDGRISLIDAPRELKLRHGRRRVRVECRNNGSTVAWEFPLADIGENGDFMALLKAGTVETIHTQEATLEDVFVATTGRGLL</sequence>
<evidence type="ECO:0000256" key="6">
    <source>
        <dbReference type="ARBA" id="ARBA00022967"/>
    </source>
</evidence>
<name>A0A0K2SIY3_LIMPI</name>
<dbReference type="Proteomes" id="UP000065807">
    <property type="component" value="Chromosome"/>
</dbReference>
<protein>
    <submittedName>
        <fullName evidence="9">ATP-binding protein</fullName>
    </submittedName>
</protein>
<dbReference type="PANTHER" id="PTHR42711">
    <property type="entry name" value="ABC TRANSPORTER ATP-BINDING PROTEIN"/>
    <property type="match status" value="1"/>
</dbReference>
<dbReference type="GO" id="GO:0016887">
    <property type="term" value="F:ATP hydrolysis activity"/>
    <property type="evidence" value="ECO:0007669"/>
    <property type="project" value="InterPro"/>
</dbReference>
<dbReference type="CDD" id="cd03230">
    <property type="entry name" value="ABC_DR_subfamily_A"/>
    <property type="match status" value="1"/>
</dbReference>
<dbReference type="OrthoDB" id="9804819at2"/>
<evidence type="ECO:0000256" key="2">
    <source>
        <dbReference type="ARBA" id="ARBA00022448"/>
    </source>
</evidence>
<dbReference type="InterPro" id="IPR050763">
    <property type="entry name" value="ABC_transporter_ATP-binding"/>
</dbReference>
<dbReference type="PANTHER" id="PTHR42711:SF18">
    <property type="entry name" value="ABC TRANSPORTER, ATP-BINDING PROTEIN"/>
    <property type="match status" value="1"/>
</dbReference>
<evidence type="ECO:0000259" key="8">
    <source>
        <dbReference type="PROSITE" id="PS50893"/>
    </source>
</evidence>
<keyword evidence="6" id="KW-1278">Translocase</keyword>
<evidence type="ECO:0000313" key="9">
    <source>
        <dbReference type="EMBL" id="BAS26789.1"/>
    </source>
</evidence>
<keyword evidence="3" id="KW-1003">Cell membrane</keyword>
<keyword evidence="10" id="KW-1185">Reference proteome</keyword>
<dbReference type="PROSITE" id="PS50893">
    <property type="entry name" value="ABC_TRANSPORTER_2"/>
    <property type="match status" value="1"/>
</dbReference>
<dbReference type="STRING" id="1555112.LIP_0932"/>